<proteinExistence type="predicted"/>
<gene>
    <name evidence="1" type="ORF">BJ998_001294</name>
</gene>
<keyword evidence="2" id="KW-1185">Reference proteome</keyword>
<name>A0A7W9KCI9_9PSEU</name>
<organism evidence="1 2">
    <name type="scientific">Kutzneria kofuensis</name>
    <dbReference type="NCBI Taxonomy" id="103725"/>
    <lineage>
        <taxon>Bacteria</taxon>
        <taxon>Bacillati</taxon>
        <taxon>Actinomycetota</taxon>
        <taxon>Actinomycetes</taxon>
        <taxon>Pseudonocardiales</taxon>
        <taxon>Pseudonocardiaceae</taxon>
        <taxon>Kutzneria</taxon>
    </lineage>
</organism>
<dbReference type="AlphaFoldDB" id="A0A7W9KCI9"/>
<dbReference type="Proteomes" id="UP000585638">
    <property type="component" value="Unassembled WGS sequence"/>
</dbReference>
<protein>
    <submittedName>
        <fullName evidence="1">Uncharacterized protein</fullName>
    </submittedName>
</protein>
<accession>A0A7W9KCI9</accession>
<sequence>MKGLAESRTRYEVELLPKLRGIPHAAARIGHGSEVLGFDTDRSRDHDWGPFVQIFVPDPAAVPVEAFRPGDWLRGHLASIPGRCDAVRLPPAEREAAPVPGAVGGFRSPPLDAPTIKADAAIEIWQAKASA</sequence>
<dbReference type="RefSeq" id="WP_184869223.1">
    <property type="nucleotide sequence ID" value="NZ_BAAAWY010000008.1"/>
</dbReference>
<comment type="caution">
    <text evidence="1">The sequence shown here is derived from an EMBL/GenBank/DDBJ whole genome shotgun (WGS) entry which is preliminary data.</text>
</comment>
<reference evidence="1 2" key="1">
    <citation type="submission" date="2020-08" db="EMBL/GenBank/DDBJ databases">
        <title>Sequencing the genomes of 1000 actinobacteria strains.</title>
        <authorList>
            <person name="Klenk H.-P."/>
        </authorList>
    </citation>
    <scope>NUCLEOTIDE SEQUENCE [LARGE SCALE GENOMIC DNA]</scope>
    <source>
        <strain evidence="1 2">DSM 43851</strain>
    </source>
</reference>
<evidence type="ECO:0000313" key="2">
    <source>
        <dbReference type="Proteomes" id="UP000585638"/>
    </source>
</evidence>
<evidence type="ECO:0000313" key="1">
    <source>
        <dbReference type="EMBL" id="MBB5890098.1"/>
    </source>
</evidence>
<dbReference type="EMBL" id="JACHIR010000001">
    <property type="protein sequence ID" value="MBB5890098.1"/>
    <property type="molecule type" value="Genomic_DNA"/>
</dbReference>